<keyword evidence="3" id="KW-1185">Reference proteome</keyword>
<evidence type="ECO:0000313" key="3">
    <source>
        <dbReference type="Proteomes" id="UP000036873"/>
    </source>
</evidence>
<proteinExistence type="predicted"/>
<protein>
    <recommendedName>
        <fullName evidence="4">Secretion protein F</fullName>
    </recommendedName>
</protein>
<evidence type="ECO:0000256" key="1">
    <source>
        <dbReference type="SAM" id="Phobius"/>
    </source>
</evidence>
<feature type="transmembrane region" description="Helical" evidence="1">
    <location>
        <begin position="82"/>
        <end position="106"/>
    </location>
</feature>
<keyword evidence="1" id="KW-0472">Membrane</keyword>
<feature type="transmembrane region" description="Helical" evidence="1">
    <location>
        <begin position="244"/>
        <end position="262"/>
    </location>
</feature>
<comment type="caution">
    <text evidence="2">The sequence shown here is derived from an EMBL/GenBank/DDBJ whole genome shotgun (WGS) entry which is preliminary data.</text>
</comment>
<dbReference type="Proteomes" id="UP000036873">
    <property type="component" value="Unassembled WGS sequence"/>
</dbReference>
<dbReference type="STRING" id="52689.AKG39_06495"/>
<evidence type="ECO:0000313" key="2">
    <source>
        <dbReference type="EMBL" id="KNZ42457.1"/>
    </source>
</evidence>
<gene>
    <name evidence="2" type="ORF">AKG39_06495</name>
</gene>
<reference evidence="3" key="1">
    <citation type="submission" date="2015-07" db="EMBL/GenBank/DDBJ databases">
        <title>Draft genome sequence of Acetobacterium bakii DSM 8293, a potential psychrophilic chemical producer through syngas fermentation.</title>
        <authorList>
            <person name="Song Y."/>
            <person name="Hwang S."/>
            <person name="Cho B.-K."/>
        </authorList>
    </citation>
    <scope>NUCLEOTIDE SEQUENCE [LARGE SCALE GENOMIC DNA]</scope>
    <source>
        <strain evidence="3">DSM 8239</strain>
    </source>
</reference>
<keyword evidence="1" id="KW-1133">Transmembrane helix</keyword>
<organism evidence="2 3">
    <name type="scientific">Acetobacterium bakii</name>
    <dbReference type="NCBI Taxonomy" id="52689"/>
    <lineage>
        <taxon>Bacteria</taxon>
        <taxon>Bacillati</taxon>
        <taxon>Bacillota</taxon>
        <taxon>Clostridia</taxon>
        <taxon>Eubacteriales</taxon>
        <taxon>Eubacteriaceae</taxon>
        <taxon>Acetobacterium</taxon>
    </lineage>
</organism>
<sequence>MIGGAFNLPSNREIRTLMSISKKKKEKVRFSDTIIFNLSYRCVNFIKINPYKRKKMANTLKSLGITDTPEMVYAKAFVRSSFYAGLGLVLIVVHPLFTGVLVYYAIQSFMKEIKKTDHLMRARREKIEQELPRFVGTITQEIKQRQDVLGILIDYRKYTDSILGEELEITIADMKTSDYENAISRLNARVGSSLLSDIIQGLIAILRGDDMLIYFENLSIQLRAFEKTRLKMEMLKRPPKMKKYTIFLLITFLMIIFYAIGYDIMNTLPNIF</sequence>
<dbReference type="AlphaFoldDB" id="A0A0L6U293"/>
<keyword evidence="1" id="KW-0812">Transmembrane</keyword>
<evidence type="ECO:0008006" key="4">
    <source>
        <dbReference type="Google" id="ProtNLM"/>
    </source>
</evidence>
<dbReference type="EMBL" id="LGYO01000013">
    <property type="protein sequence ID" value="KNZ42457.1"/>
    <property type="molecule type" value="Genomic_DNA"/>
</dbReference>
<name>A0A0L6U293_9FIRM</name>
<accession>A0A0L6U293</accession>